<protein>
    <submittedName>
        <fullName evidence="2">Conjugal transfer protein TraV</fullName>
    </submittedName>
</protein>
<dbReference type="AlphaFoldDB" id="A0A2S1PMQ0"/>
<dbReference type="PROSITE" id="PS51257">
    <property type="entry name" value="PROKAR_LIPOPROTEIN"/>
    <property type="match status" value="1"/>
</dbReference>
<sequence>MQRLIFTVLGSALLLSGCAGTSSDFECNATTSDTCMTMQQANEKAKLSEEGEAAKPVAAALPRLAEGSFAPTAVPLAVTAASVSPVPIARTTIAPSKPRNPFTGVGSTPVEQRMIYPANRPISPMQTVKTAPMPVAPVASGYPRPLRVGEQVAQLWIAPYIDKQDVYHQPSQVLFVITPSHWGKPRIH</sequence>
<dbReference type="Pfam" id="PF09676">
    <property type="entry name" value="TraV"/>
    <property type="match status" value="1"/>
</dbReference>
<accession>A0A2S1PMQ0</accession>
<feature type="signal peptide" evidence="1">
    <location>
        <begin position="1"/>
        <end position="21"/>
    </location>
</feature>
<geneLocation type="plasmid" evidence="2">
    <name>p9.4_2</name>
</geneLocation>
<dbReference type="NCBIfam" id="TIGR02747">
    <property type="entry name" value="TraV"/>
    <property type="match status" value="1"/>
</dbReference>
<organism evidence="2">
    <name type="scientific">Edwardsiella tarda</name>
    <dbReference type="NCBI Taxonomy" id="636"/>
    <lineage>
        <taxon>Bacteria</taxon>
        <taxon>Pseudomonadati</taxon>
        <taxon>Pseudomonadota</taxon>
        <taxon>Gammaproteobacteria</taxon>
        <taxon>Enterobacterales</taxon>
        <taxon>Hafniaceae</taxon>
        <taxon>Edwardsiella</taxon>
    </lineage>
</organism>
<evidence type="ECO:0000256" key="1">
    <source>
        <dbReference type="SAM" id="SignalP"/>
    </source>
</evidence>
<dbReference type="NCBIfam" id="NF010293">
    <property type="entry name" value="PRK13733.1"/>
    <property type="match status" value="1"/>
</dbReference>
<proteinExistence type="predicted"/>
<keyword evidence="2" id="KW-0614">Plasmid</keyword>
<reference evidence="2" key="1">
    <citation type="journal article" date="2017" name="J. Clin. Microbiol.">
        <title>Comparative phenotypic and genotypic analysis of Edwardsiella spp. isolates from different hosts and geographic origins, with an emphasis on isolates formerly classified as E. tarda and an evaluation of diagnostic methods.</title>
        <authorList>
            <person name="Reichley S.R."/>
            <person name="Ware C."/>
            <person name="Steadman J."/>
            <person name="Gaunt P.S."/>
            <person name="Garcia J.C."/>
            <person name="LaFrentz B.R."/>
            <person name="Thachil A."/>
            <person name="Waldbieser G.C."/>
            <person name="Stine C.B."/>
            <person name="Bujan N."/>
            <person name="Arias C.R."/>
            <person name="Loch T."/>
            <person name="Welch T.J."/>
            <person name="Cipriano R.C."/>
            <person name="Greenway T.E."/>
            <person name="Khoo L.H."/>
            <person name="Wise D.J."/>
            <person name="Lawrence M.L."/>
            <person name="Griffin M.J."/>
        </authorList>
    </citation>
    <scope>NUCLEOTIDE SEQUENCE</scope>
    <source>
        <strain evidence="2">9.4</strain>
        <plasmid evidence="2">p9.4_2</plasmid>
    </source>
</reference>
<feature type="chain" id="PRO_5015671076" evidence="1">
    <location>
        <begin position="22"/>
        <end position="188"/>
    </location>
</feature>
<dbReference type="InterPro" id="IPR014118">
    <property type="entry name" value="T4SS_TraV"/>
</dbReference>
<keyword evidence="1" id="KW-0732">Signal</keyword>
<evidence type="ECO:0000313" key="2">
    <source>
        <dbReference type="EMBL" id="AWH59718.1"/>
    </source>
</evidence>
<name>A0A2S1PMQ0_EDWTA</name>
<dbReference type="EMBL" id="MG228260">
    <property type="protein sequence ID" value="AWH59718.1"/>
    <property type="molecule type" value="Genomic_DNA"/>
</dbReference>